<keyword evidence="6 18" id="KW-0645">Protease</keyword>
<evidence type="ECO:0000256" key="6">
    <source>
        <dbReference type="ARBA" id="ARBA00022670"/>
    </source>
</evidence>
<dbReference type="Pfam" id="PF01478">
    <property type="entry name" value="Peptidase_A24"/>
    <property type="match status" value="1"/>
</dbReference>
<evidence type="ECO:0000256" key="11">
    <source>
        <dbReference type="ARBA" id="ARBA00022989"/>
    </source>
</evidence>
<evidence type="ECO:0000256" key="17">
    <source>
        <dbReference type="RuleBase" id="RU003793"/>
    </source>
</evidence>
<dbReference type="GO" id="GO:0008168">
    <property type="term" value="F:methyltransferase activity"/>
    <property type="evidence" value="ECO:0007669"/>
    <property type="project" value="UniProtKB-KW"/>
</dbReference>
<evidence type="ECO:0000256" key="9">
    <source>
        <dbReference type="ARBA" id="ARBA00022692"/>
    </source>
</evidence>
<evidence type="ECO:0000256" key="4">
    <source>
        <dbReference type="ARBA" id="ARBA00022519"/>
    </source>
</evidence>
<evidence type="ECO:0000256" key="13">
    <source>
        <dbReference type="ARBA" id="ARBA00023268"/>
    </source>
</evidence>
<evidence type="ECO:0000259" key="21">
    <source>
        <dbReference type="Pfam" id="PF06750"/>
    </source>
</evidence>
<organism evidence="22 23">
    <name type="scientific">Oceanicoccus sagamiensis</name>
    <dbReference type="NCBI Taxonomy" id="716816"/>
    <lineage>
        <taxon>Bacteria</taxon>
        <taxon>Pseudomonadati</taxon>
        <taxon>Pseudomonadota</taxon>
        <taxon>Gammaproteobacteria</taxon>
        <taxon>Cellvibrionales</taxon>
        <taxon>Spongiibacteraceae</taxon>
        <taxon>Oceanicoccus</taxon>
    </lineage>
</organism>
<dbReference type="PRINTS" id="PR00864">
    <property type="entry name" value="PREPILNPTASE"/>
</dbReference>
<dbReference type="RefSeq" id="WP_085757127.1">
    <property type="nucleotide sequence ID" value="NZ_CP019343.1"/>
</dbReference>
<dbReference type="GO" id="GO:0006465">
    <property type="term" value="P:signal peptide processing"/>
    <property type="evidence" value="ECO:0007669"/>
    <property type="project" value="TreeGrafter"/>
</dbReference>
<comment type="similarity">
    <text evidence="2 17">Belongs to the peptidase A24 family.</text>
</comment>
<dbReference type="AlphaFoldDB" id="A0A1X9NG92"/>
<evidence type="ECO:0000256" key="19">
    <source>
        <dbReference type="SAM" id="Phobius"/>
    </source>
</evidence>
<feature type="domain" description="Prepilin peptidase A24 N-terminal" evidence="21">
    <location>
        <begin position="20"/>
        <end position="129"/>
    </location>
</feature>
<evidence type="ECO:0000256" key="18">
    <source>
        <dbReference type="RuleBase" id="RU003794"/>
    </source>
</evidence>
<evidence type="ECO:0000256" key="14">
    <source>
        <dbReference type="ARBA" id="ARBA00050401"/>
    </source>
</evidence>
<dbReference type="GO" id="GO:0004190">
    <property type="term" value="F:aspartic-type endopeptidase activity"/>
    <property type="evidence" value="ECO:0007669"/>
    <property type="project" value="UniProtKB-EC"/>
</dbReference>
<feature type="domain" description="Prepilin type IV endopeptidase peptidase" evidence="20">
    <location>
        <begin position="140"/>
        <end position="248"/>
    </location>
</feature>
<dbReference type="EC" id="2.1.1.-" evidence="18"/>
<dbReference type="KEGG" id="osg:BST96_02265"/>
<evidence type="ECO:0000256" key="8">
    <source>
        <dbReference type="ARBA" id="ARBA00022691"/>
    </source>
</evidence>
<feature type="transmembrane region" description="Helical" evidence="19">
    <location>
        <begin position="12"/>
        <end position="36"/>
    </location>
</feature>
<keyword evidence="10 18" id="KW-0378">Hydrolase</keyword>
<dbReference type="InterPro" id="IPR050882">
    <property type="entry name" value="Prepilin_peptidase/N-MTase"/>
</dbReference>
<evidence type="ECO:0000256" key="15">
    <source>
        <dbReference type="ARBA" id="ARBA00067082"/>
    </source>
</evidence>
<evidence type="ECO:0000256" key="3">
    <source>
        <dbReference type="ARBA" id="ARBA00022475"/>
    </source>
</evidence>
<keyword evidence="23" id="KW-1185">Reference proteome</keyword>
<feature type="transmembrane region" description="Helical" evidence="19">
    <location>
        <begin position="265"/>
        <end position="288"/>
    </location>
</feature>
<evidence type="ECO:0000256" key="16">
    <source>
        <dbReference type="ARBA" id="ARBA00071870"/>
    </source>
</evidence>
<dbReference type="GO" id="GO:0005886">
    <property type="term" value="C:plasma membrane"/>
    <property type="evidence" value="ECO:0007669"/>
    <property type="project" value="UniProtKB-SubCell"/>
</dbReference>
<accession>A0A1X9NG92</accession>
<keyword evidence="5 18" id="KW-0489">Methyltransferase</keyword>
<dbReference type="OrthoDB" id="9789291at2"/>
<comment type="catalytic activity">
    <reaction evidence="14 18">
        <text>Typically cleaves a -Gly-|-Phe- bond to release an N-terminal, basic peptide of 5-8 residues from type IV prepilin, and then N-methylates the new N-terminal amino group, the methyl donor being S-adenosyl-L-methionine.</text>
        <dbReference type="EC" id="3.4.23.43"/>
    </reaction>
</comment>
<sequence length="294" mass="32460">MTLLEFLQASPALTIGLTVIIGLLVGSFLNVVIYRLPLMMEKEWKQECRIILELDKDQPPAKTEAKLTLSYPNSHCPSCNNPIKPWQNIPVISYLLLKGQCAHCKTAISIRYPIIEAVTGIMSGILAWYLGASPQLLMALFFTWCLISLTMIDADTQLLPDQITLPLLWAGLLVNSFGLFVPLYDAVWGAIGGYLSLWSVYWLFKILTGKEGMGYGDFKLLAALGAWMGWQYLLVIILLSSLVGAVVGSILLAVNKKGRNTTIPFGPYLAAAGWIAFLWGDQIISTYLRVSGIK</sequence>
<keyword evidence="9 18" id="KW-0812">Transmembrane</keyword>
<dbReference type="PANTHER" id="PTHR30487">
    <property type="entry name" value="TYPE 4 PREPILIN-LIKE PROTEINS LEADER PEPTIDE-PROCESSING ENZYME"/>
    <property type="match status" value="1"/>
</dbReference>
<keyword evidence="3" id="KW-1003">Cell membrane</keyword>
<name>A0A1X9NG92_9GAMM</name>
<feature type="transmembrane region" description="Helical" evidence="19">
    <location>
        <begin position="136"/>
        <end position="152"/>
    </location>
</feature>
<evidence type="ECO:0000313" key="23">
    <source>
        <dbReference type="Proteomes" id="UP000193450"/>
    </source>
</evidence>
<keyword evidence="11 19" id="KW-1133">Transmembrane helix</keyword>
<dbReference type="EC" id="3.4.23.43" evidence="15 18"/>
<comment type="function">
    <text evidence="18">Plays an essential role in type IV pili and type II pseudopili formation by proteolytically removing the leader sequence from substrate proteins and subsequently monomethylating the alpha-amino group of the newly exposed N-terminal phenylalanine.</text>
</comment>
<dbReference type="PANTHER" id="PTHR30487:SF0">
    <property type="entry name" value="PREPILIN LEADER PEPTIDASE_N-METHYLTRANSFERASE-RELATED"/>
    <property type="match status" value="1"/>
</dbReference>
<dbReference type="FunFam" id="1.20.120.1220:FF:000001">
    <property type="entry name" value="Type 4 prepilin-like proteins leader peptide-processing enzyme"/>
    <property type="match status" value="1"/>
</dbReference>
<comment type="subcellular location">
    <subcellularLocation>
        <location evidence="1">Cell inner membrane</location>
        <topology evidence="1">Multi-pass membrane protein</topology>
    </subcellularLocation>
    <subcellularLocation>
        <location evidence="18">Cell membrane</location>
        <topology evidence="18">Multi-pass membrane protein</topology>
    </subcellularLocation>
</comment>
<evidence type="ECO:0000259" key="20">
    <source>
        <dbReference type="Pfam" id="PF01478"/>
    </source>
</evidence>
<protein>
    <recommendedName>
        <fullName evidence="16 18">Prepilin leader peptidase/N-methyltransferase</fullName>
        <ecNumber evidence="18">2.1.1.-</ecNumber>
        <ecNumber evidence="15 18">3.4.23.43</ecNumber>
    </recommendedName>
</protein>
<evidence type="ECO:0000256" key="5">
    <source>
        <dbReference type="ARBA" id="ARBA00022603"/>
    </source>
</evidence>
<keyword evidence="4" id="KW-0997">Cell inner membrane</keyword>
<dbReference type="Proteomes" id="UP000193450">
    <property type="component" value="Chromosome"/>
</dbReference>
<dbReference type="Pfam" id="PF06750">
    <property type="entry name" value="A24_N_bact"/>
    <property type="match status" value="1"/>
</dbReference>
<dbReference type="GO" id="GO:0032259">
    <property type="term" value="P:methylation"/>
    <property type="evidence" value="ECO:0007669"/>
    <property type="project" value="UniProtKB-KW"/>
</dbReference>
<evidence type="ECO:0000256" key="10">
    <source>
        <dbReference type="ARBA" id="ARBA00022801"/>
    </source>
</evidence>
<dbReference type="InterPro" id="IPR014032">
    <property type="entry name" value="Peptidase_A24A_bac"/>
</dbReference>
<evidence type="ECO:0000256" key="12">
    <source>
        <dbReference type="ARBA" id="ARBA00023136"/>
    </source>
</evidence>
<feature type="transmembrane region" description="Helical" evidence="19">
    <location>
        <begin position="164"/>
        <end position="181"/>
    </location>
</feature>
<keyword evidence="7 18" id="KW-0808">Transferase</keyword>
<keyword evidence="12 19" id="KW-0472">Membrane</keyword>
<evidence type="ECO:0000256" key="7">
    <source>
        <dbReference type="ARBA" id="ARBA00022679"/>
    </source>
</evidence>
<keyword evidence="13 18" id="KW-0511">Multifunctional enzyme</keyword>
<gene>
    <name evidence="22" type="ORF">BST96_02265</name>
</gene>
<reference evidence="22 23" key="1">
    <citation type="submission" date="2016-11" db="EMBL/GenBank/DDBJ databases">
        <title>Trade-off between light-utilization and light-protection in marine flavobacteria.</title>
        <authorList>
            <person name="Kumagai Y."/>
        </authorList>
    </citation>
    <scope>NUCLEOTIDE SEQUENCE [LARGE SCALE GENOMIC DNA]</scope>
    <source>
        <strain evidence="22 23">NBRC 107125</strain>
    </source>
</reference>
<evidence type="ECO:0000256" key="2">
    <source>
        <dbReference type="ARBA" id="ARBA00005801"/>
    </source>
</evidence>
<feature type="transmembrane region" description="Helical" evidence="19">
    <location>
        <begin position="187"/>
        <end position="208"/>
    </location>
</feature>
<keyword evidence="8" id="KW-0949">S-adenosyl-L-methionine</keyword>
<dbReference type="EMBL" id="CP019343">
    <property type="protein sequence ID" value="ARN73033.1"/>
    <property type="molecule type" value="Genomic_DNA"/>
</dbReference>
<dbReference type="Gene3D" id="1.20.120.1220">
    <property type="match status" value="1"/>
</dbReference>
<dbReference type="STRING" id="716816.BST96_02265"/>
<dbReference type="InterPro" id="IPR010627">
    <property type="entry name" value="Prepilin_pept_A24_N"/>
</dbReference>
<feature type="transmembrane region" description="Helical" evidence="19">
    <location>
        <begin position="220"/>
        <end position="253"/>
    </location>
</feature>
<dbReference type="InterPro" id="IPR000045">
    <property type="entry name" value="Prepilin_IV_endopep_pep"/>
</dbReference>
<evidence type="ECO:0000313" key="22">
    <source>
        <dbReference type="EMBL" id="ARN73033.1"/>
    </source>
</evidence>
<proteinExistence type="inferred from homology"/>
<evidence type="ECO:0000256" key="1">
    <source>
        <dbReference type="ARBA" id="ARBA00004429"/>
    </source>
</evidence>